<organism evidence="1 2">
    <name type="scientific">Winogradskyella epiphytica</name>
    <dbReference type="NCBI Taxonomy" id="262005"/>
    <lineage>
        <taxon>Bacteria</taxon>
        <taxon>Pseudomonadati</taxon>
        <taxon>Bacteroidota</taxon>
        <taxon>Flavobacteriia</taxon>
        <taxon>Flavobacteriales</taxon>
        <taxon>Flavobacteriaceae</taxon>
        <taxon>Winogradskyella</taxon>
    </lineage>
</organism>
<reference evidence="1 2" key="1">
    <citation type="submission" date="2018-06" db="EMBL/GenBank/DDBJ databases">
        <title>Genomic Encyclopedia of Type Strains, Phase III (KMG-III): the genomes of soil and plant-associated and newly described type strains.</title>
        <authorList>
            <person name="Whitman W."/>
        </authorList>
    </citation>
    <scope>NUCLEOTIDE SEQUENCE [LARGE SCALE GENOMIC DNA]</scope>
    <source>
        <strain evidence="1 2">CECT 7945</strain>
    </source>
</reference>
<accession>A0A2V4X576</accession>
<dbReference type="AlphaFoldDB" id="A0A2V4X576"/>
<dbReference type="Proteomes" id="UP000248054">
    <property type="component" value="Unassembled WGS sequence"/>
</dbReference>
<dbReference type="EMBL" id="QJTD01000006">
    <property type="protein sequence ID" value="PYE80214.1"/>
    <property type="molecule type" value="Genomic_DNA"/>
</dbReference>
<comment type="caution">
    <text evidence="1">The sequence shown here is derived from an EMBL/GenBank/DDBJ whole genome shotgun (WGS) entry which is preliminary data.</text>
</comment>
<proteinExistence type="predicted"/>
<dbReference type="RefSeq" id="WP_110476086.1">
    <property type="nucleotide sequence ID" value="NZ_BMWQ01000006.1"/>
</dbReference>
<sequence>MLKNLLKLVIIAPLLIATTCENDPIEDRLVHNVYKANVSQEYSYSLNDTIWIEGRISNQVFNATENDSIFLEEPYPDDLSIYKFIEPTTVSNCKDAIDAFEVILDQGQLSFLPSCENGKLQAYPEFEENVDFYTYRIGLKPTTQGDFVISWRDGLLQNLERHEFIADNYPIEDHPNQIGFNSCGEVSFRYLNESDREFYFTVE</sequence>
<keyword evidence="2" id="KW-1185">Reference proteome</keyword>
<protein>
    <submittedName>
        <fullName evidence="1">Uncharacterized protein</fullName>
    </submittedName>
</protein>
<evidence type="ECO:0000313" key="2">
    <source>
        <dbReference type="Proteomes" id="UP000248054"/>
    </source>
</evidence>
<evidence type="ECO:0000313" key="1">
    <source>
        <dbReference type="EMBL" id="PYE80214.1"/>
    </source>
</evidence>
<dbReference type="OrthoDB" id="1444720at2"/>
<gene>
    <name evidence="1" type="ORF">DFQ11_10611</name>
</gene>
<name>A0A2V4X576_9FLAO</name>